<proteinExistence type="predicted"/>
<dbReference type="Proteomes" id="UP001165079">
    <property type="component" value="Unassembled WGS sequence"/>
</dbReference>
<evidence type="ECO:0000313" key="3">
    <source>
        <dbReference type="Proteomes" id="UP001165079"/>
    </source>
</evidence>
<accession>A0A9W6SQZ0</accession>
<protein>
    <recommendedName>
        <fullName evidence="1">DUF397 domain-containing protein</fullName>
    </recommendedName>
</protein>
<organism evidence="2 3">
    <name type="scientific">Actinorhabdospora filicis</name>
    <dbReference type="NCBI Taxonomy" id="1785913"/>
    <lineage>
        <taxon>Bacteria</taxon>
        <taxon>Bacillati</taxon>
        <taxon>Actinomycetota</taxon>
        <taxon>Actinomycetes</taxon>
        <taxon>Micromonosporales</taxon>
        <taxon>Micromonosporaceae</taxon>
        <taxon>Actinorhabdospora</taxon>
    </lineage>
</organism>
<dbReference type="Pfam" id="PF04149">
    <property type="entry name" value="DUF397"/>
    <property type="match status" value="1"/>
</dbReference>
<dbReference type="InterPro" id="IPR007278">
    <property type="entry name" value="DUF397"/>
</dbReference>
<evidence type="ECO:0000259" key="1">
    <source>
        <dbReference type="Pfam" id="PF04149"/>
    </source>
</evidence>
<evidence type="ECO:0000313" key="2">
    <source>
        <dbReference type="EMBL" id="GLZ80671.1"/>
    </source>
</evidence>
<reference evidence="2" key="1">
    <citation type="submission" date="2023-03" db="EMBL/GenBank/DDBJ databases">
        <title>Actinorhabdospora filicis NBRC 111898.</title>
        <authorList>
            <person name="Ichikawa N."/>
            <person name="Sato H."/>
            <person name="Tonouchi N."/>
        </authorList>
    </citation>
    <scope>NUCLEOTIDE SEQUENCE</scope>
    <source>
        <strain evidence="2">NBRC 111898</strain>
    </source>
</reference>
<gene>
    <name evidence="2" type="ORF">Afil01_54780</name>
</gene>
<comment type="caution">
    <text evidence="2">The sequence shown here is derived from an EMBL/GenBank/DDBJ whole genome shotgun (WGS) entry which is preliminary data.</text>
</comment>
<feature type="domain" description="DUF397" evidence="1">
    <location>
        <begin position="6"/>
        <end position="57"/>
    </location>
</feature>
<dbReference type="RefSeq" id="WP_285665914.1">
    <property type="nucleotide sequence ID" value="NZ_BSTX01000004.1"/>
</dbReference>
<sequence>MKPLIWRKSGYSDSNAGQCVEVAAHDGGIVVRDSKNPEGPVLVLPRGEWRGFLAELR</sequence>
<dbReference type="EMBL" id="BSTX01000004">
    <property type="protein sequence ID" value="GLZ80671.1"/>
    <property type="molecule type" value="Genomic_DNA"/>
</dbReference>
<dbReference type="AlphaFoldDB" id="A0A9W6SQZ0"/>
<name>A0A9W6SQZ0_9ACTN</name>
<keyword evidence="3" id="KW-1185">Reference proteome</keyword>